<dbReference type="SUPFAM" id="SSF81321">
    <property type="entry name" value="Family A G protein-coupled receptor-like"/>
    <property type="match status" value="1"/>
</dbReference>
<keyword evidence="4 6" id="KW-1133">Transmembrane helix</keyword>
<dbReference type="Proteomes" id="UP001328107">
    <property type="component" value="Unassembled WGS sequence"/>
</dbReference>
<dbReference type="GO" id="GO:0007606">
    <property type="term" value="P:sensory perception of chemical stimulus"/>
    <property type="evidence" value="ECO:0007669"/>
    <property type="project" value="UniProtKB-UniRule"/>
</dbReference>
<dbReference type="AlphaFoldDB" id="A0AAN4ZKC6"/>
<dbReference type="InterPro" id="IPR051119">
    <property type="entry name" value="Nematode_SR-like"/>
</dbReference>
<comment type="subcellular location">
    <subcellularLocation>
        <location evidence="1">Membrane</location>
        <topology evidence="1">Multi-pass membrane protein</topology>
    </subcellularLocation>
</comment>
<evidence type="ECO:0000256" key="4">
    <source>
        <dbReference type="ARBA" id="ARBA00022989"/>
    </source>
</evidence>
<dbReference type="EMBL" id="BTRK01000002">
    <property type="protein sequence ID" value="GMR38610.1"/>
    <property type="molecule type" value="Genomic_DNA"/>
</dbReference>
<dbReference type="GO" id="GO:0004888">
    <property type="term" value="F:transmembrane signaling receptor activity"/>
    <property type="evidence" value="ECO:0007669"/>
    <property type="project" value="InterPro"/>
</dbReference>
<evidence type="ECO:0000256" key="3">
    <source>
        <dbReference type="ARBA" id="ARBA00022692"/>
    </source>
</evidence>
<dbReference type="Pfam" id="PF02118">
    <property type="entry name" value="Srg"/>
    <property type="match status" value="1"/>
</dbReference>
<evidence type="ECO:0000313" key="7">
    <source>
        <dbReference type="EMBL" id="GMR38610.1"/>
    </source>
</evidence>
<keyword evidence="5 6" id="KW-0472">Membrane</keyword>
<comment type="caution">
    <text evidence="6">Lacks conserved residue(s) required for the propagation of feature annotation.</text>
</comment>
<gene>
    <name evidence="7" type="ORF">PMAYCL1PPCAC_08805</name>
</gene>
<comment type="similarity">
    <text evidence="2 6">Belongs to the nematode receptor-like protein srg family.</text>
</comment>
<dbReference type="PANTHER" id="PTHR31627:SF42">
    <property type="entry name" value="G_PROTEIN_RECEP_F1_2 DOMAIN-CONTAINING PROTEIN-RELATED"/>
    <property type="match status" value="1"/>
</dbReference>
<feature type="transmembrane region" description="Helical" evidence="6">
    <location>
        <begin position="77"/>
        <end position="105"/>
    </location>
</feature>
<keyword evidence="8" id="KW-1185">Reference proteome</keyword>
<evidence type="ECO:0000313" key="8">
    <source>
        <dbReference type="Proteomes" id="UP001328107"/>
    </source>
</evidence>
<feature type="non-terminal residue" evidence="7">
    <location>
        <position position="110"/>
    </location>
</feature>
<evidence type="ECO:0000256" key="5">
    <source>
        <dbReference type="ARBA" id="ARBA00023136"/>
    </source>
</evidence>
<keyword evidence="3 6" id="KW-0812">Transmembrane</keyword>
<feature type="non-terminal residue" evidence="7">
    <location>
        <position position="1"/>
    </location>
</feature>
<dbReference type="Gene3D" id="1.20.1070.10">
    <property type="entry name" value="Rhodopsin 7-helix transmembrane proteins"/>
    <property type="match status" value="1"/>
</dbReference>
<dbReference type="InterPro" id="IPR000609">
    <property type="entry name" value="7TM_GPCR_serpentine_rcpt_Srg"/>
</dbReference>
<comment type="caution">
    <text evidence="7">The sequence shown here is derived from an EMBL/GenBank/DDBJ whole genome shotgun (WGS) entry which is preliminary data.</text>
</comment>
<sequence length="110" mass="13020">SQFLGVLMALNRFTAIFLPLRHDQIWCRRNLFLFILLCLLLSIVPTWFLLYDPLEFVRDRWEPVYVLGVVWSDNHEVWLNMALVTVVCTVPSSIFYAACMIRLCFFSKSR</sequence>
<organism evidence="7 8">
    <name type="scientific">Pristionchus mayeri</name>
    <dbReference type="NCBI Taxonomy" id="1317129"/>
    <lineage>
        <taxon>Eukaryota</taxon>
        <taxon>Metazoa</taxon>
        <taxon>Ecdysozoa</taxon>
        <taxon>Nematoda</taxon>
        <taxon>Chromadorea</taxon>
        <taxon>Rhabditida</taxon>
        <taxon>Rhabditina</taxon>
        <taxon>Diplogasteromorpha</taxon>
        <taxon>Diplogasteroidea</taxon>
        <taxon>Neodiplogasteridae</taxon>
        <taxon>Pristionchus</taxon>
    </lineage>
</organism>
<proteinExistence type="inferred from homology"/>
<dbReference type="PANTHER" id="PTHR31627">
    <property type="entry name" value="SERPENTINE RECEPTOR CLASS GAMMA-RELATED"/>
    <property type="match status" value="1"/>
</dbReference>
<evidence type="ECO:0000256" key="1">
    <source>
        <dbReference type="ARBA" id="ARBA00004141"/>
    </source>
</evidence>
<evidence type="ECO:0000256" key="2">
    <source>
        <dbReference type="ARBA" id="ARBA00005692"/>
    </source>
</evidence>
<feature type="transmembrane region" description="Helical" evidence="6">
    <location>
        <begin position="31"/>
        <end position="51"/>
    </location>
</feature>
<name>A0AAN4ZKC6_9BILA</name>
<protein>
    <recommendedName>
        <fullName evidence="6">Serpentine receptor class gamma</fullName>
    </recommendedName>
</protein>
<accession>A0AAN4ZKC6</accession>
<reference evidence="8" key="1">
    <citation type="submission" date="2022-10" db="EMBL/GenBank/DDBJ databases">
        <title>Genome assembly of Pristionchus species.</title>
        <authorList>
            <person name="Yoshida K."/>
            <person name="Sommer R.J."/>
        </authorList>
    </citation>
    <scope>NUCLEOTIDE SEQUENCE [LARGE SCALE GENOMIC DNA]</scope>
    <source>
        <strain evidence="8">RS5460</strain>
    </source>
</reference>
<evidence type="ECO:0000256" key="6">
    <source>
        <dbReference type="RuleBase" id="RU280813"/>
    </source>
</evidence>
<dbReference type="GO" id="GO:0016020">
    <property type="term" value="C:membrane"/>
    <property type="evidence" value="ECO:0007669"/>
    <property type="project" value="UniProtKB-SubCell"/>
</dbReference>